<dbReference type="RefSeq" id="WP_073003210.1">
    <property type="nucleotide sequence ID" value="NZ_FQUM01000011.1"/>
</dbReference>
<feature type="transmembrane region" description="Helical" evidence="7">
    <location>
        <begin position="409"/>
        <end position="425"/>
    </location>
</feature>
<evidence type="ECO:0000313" key="10">
    <source>
        <dbReference type="Proteomes" id="UP000184164"/>
    </source>
</evidence>
<dbReference type="GO" id="GO:0016020">
    <property type="term" value="C:membrane"/>
    <property type="evidence" value="ECO:0007669"/>
    <property type="project" value="UniProtKB-SubCell"/>
</dbReference>
<dbReference type="OrthoDB" id="3181223at2"/>
<dbReference type="AlphaFoldDB" id="A0A1M5F5Z5"/>
<feature type="transmembrane region" description="Helical" evidence="7">
    <location>
        <begin position="197"/>
        <end position="218"/>
    </location>
</feature>
<evidence type="ECO:0000256" key="4">
    <source>
        <dbReference type="ARBA" id="ARBA00022692"/>
    </source>
</evidence>
<gene>
    <name evidence="9" type="ORF">SAMN05444274_11132</name>
</gene>
<feature type="transmembrane region" description="Helical" evidence="7">
    <location>
        <begin position="157"/>
        <end position="177"/>
    </location>
</feature>
<keyword evidence="3" id="KW-0813">Transport</keyword>
<comment type="similarity">
    <text evidence="2">Belongs to the SLC12A transporter family.</text>
</comment>
<evidence type="ECO:0000256" key="6">
    <source>
        <dbReference type="ARBA" id="ARBA00023136"/>
    </source>
</evidence>
<dbReference type="Pfam" id="PF00324">
    <property type="entry name" value="AA_permease"/>
    <property type="match status" value="1"/>
</dbReference>
<dbReference type="STRING" id="1484053.SAMN05444274_11132"/>
<dbReference type="PANTHER" id="PTHR11827">
    <property type="entry name" value="SOLUTE CARRIER FAMILY 12, CATION COTRANSPORTERS"/>
    <property type="match status" value="1"/>
</dbReference>
<dbReference type="FunFam" id="1.20.1740.10:FF:000013">
    <property type="entry name" value="Solute carrier family 12 member"/>
    <property type="match status" value="1"/>
</dbReference>
<evidence type="ECO:0000259" key="8">
    <source>
        <dbReference type="Pfam" id="PF00324"/>
    </source>
</evidence>
<evidence type="ECO:0000256" key="3">
    <source>
        <dbReference type="ARBA" id="ARBA00022448"/>
    </source>
</evidence>
<evidence type="ECO:0000313" key="9">
    <source>
        <dbReference type="EMBL" id="SHF86929.1"/>
    </source>
</evidence>
<evidence type="ECO:0000256" key="1">
    <source>
        <dbReference type="ARBA" id="ARBA00004141"/>
    </source>
</evidence>
<feature type="transmembrane region" description="Helical" evidence="7">
    <location>
        <begin position="351"/>
        <end position="375"/>
    </location>
</feature>
<evidence type="ECO:0000256" key="2">
    <source>
        <dbReference type="ARBA" id="ARBA00010593"/>
    </source>
</evidence>
<dbReference type="EMBL" id="FQUM01000011">
    <property type="protein sequence ID" value="SHF86929.1"/>
    <property type="molecule type" value="Genomic_DNA"/>
</dbReference>
<dbReference type="Proteomes" id="UP000184164">
    <property type="component" value="Unassembled WGS sequence"/>
</dbReference>
<reference evidence="10" key="1">
    <citation type="submission" date="2016-11" db="EMBL/GenBank/DDBJ databases">
        <authorList>
            <person name="Varghese N."/>
            <person name="Submissions S."/>
        </authorList>
    </citation>
    <scope>NUCLEOTIDE SEQUENCE [LARGE SCALE GENOMIC DNA]</scope>
    <source>
        <strain evidence="10">DSM 26910</strain>
    </source>
</reference>
<name>A0A1M5F5Z5_9BACT</name>
<dbReference type="InterPro" id="IPR004842">
    <property type="entry name" value="SLC12A_fam"/>
</dbReference>
<feature type="transmembrane region" description="Helical" evidence="7">
    <location>
        <begin position="38"/>
        <end position="61"/>
    </location>
</feature>
<dbReference type="InterPro" id="IPR004841">
    <property type="entry name" value="AA-permease/SLC12A_dom"/>
</dbReference>
<dbReference type="GO" id="GO:0015377">
    <property type="term" value="F:chloride:monoatomic cation symporter activity"/>
    <property type="evidence" value="ECO:0007669"/>
    <property type="project" value="InterPro"/>
</dbReference>
<feature type="transmembrane region" description="Helical" evidence="7">
    <location>
        <begin position="82"/>
        <end position="107"/>
    </location>
</feature>
<evidence type="ECO:0000256" key="7">
    <source>
        <dbReference type="SAM" id="Phobius"/>
    </source>
</evidence>
<sequence>MTIETKKFGTAPVFFTAISTILGAILFLRFGYAVGTLGFWGVILIILLGHLVTIPTALAISEIATNKRVEGGGEYFIISRSFGLNIGATIGIALFFSQAISVAFYVIAFTEAFEFFFKYISDTLGFVLPRQAISLPVMAGLAILIIKKGANLGVKALYFVVAVLLVSLVMFFLGKTGQAEASTFNLANAQFRNKQDFFVVFAIIFPAFTGMTAGVGLSGDLKRPSVSIPMGTTLATFSGMIIYFFVVYKLAQSASVQDLLQEQLIMSRIALGGAIVIPLGLAASTISSALGSVMVAPRTLQALALDKAFPSKKVNSWLAKGRIGDNEPVNASLITSIIAFIFVALGDVNAVASIISMFFMVTYGSLCLISVLNHFGSSPSYRPSFKSRWYISLTGFAVAVWVMFKISTLYAVLAFMLITVIYLYVDHYHKTRKGFASIFANALFQLNRNLQVLIQKKQSKKAQKEWRPSAICISKDSFKRDKAFRLLNWISYKYGFGTYLHHIVGYYSKSTAEQARLEHKKLIDHVNNIENHVYIDTLISPSNTSAIAQAIQIPGIAGMENNMVIFEYDKDNPTNLEEIIDNFALVNSGDFDICILSSGSREIQYKKGIHIWINSLDTENANLMIFLGFIISGHPDWRKGHIQIFNICRPEEVQSTKKAMEELVISGRLPISGKNIKLLTQQPEVSTKAIINNHSSNAGLTLIGIREERIKKEKEKVFDGYDELGTILFVHSKDQKTIE</sequence>
<accession>A0A1M5F5Z5</accession>
<feature type="transmembrane region" description="Helical" evidence="7">
    <location>
        <begin position="12"/>
        <end position="32"/>
    </location>
</feature>
<dbReference type="Gene3D" id="1.20.1740.10">
    <property type="entry name" value="Amino acid/polyamine transporter I"/>
    <property type="match status" value="1"/>
</dbReference>
<protein>
    <submittedName>
        <fullName evidence="9">Transporter, cation-chloride cotransporter (CCC) family</fullName>
    </submittedName>
</protein>
<keyword evidence="10" id="KW-1185">Reference proteome</keyword>
<dbReference type="PANTHER" id="PTHR11827:SF72">
    <property type="entry name" value="GH08340P"/>
    <property type="match status" value="1"/>
</dbReference>
<feature type="domain" description="Amino acid permease/ SLC12A" evidence="8">
    <location>
        <begin position="13"/>
        <end position="459"/>
    </location>
</feature>
<comment type="subcellular location">
    <subcellularLocation>
        <location evidence="1">Membrane</location>
        <topology evidence="1">Multi-pass membrane protein</topology>
    </subcellularLocation>
</comment>
<proteinExistence type="inferred from homology"/>
<evidence type="ECO:0000256" key="5">
    <source>
        <dbReference type="ARBA" id="ARBA00022989"/>
    </source>
</evidence>
<feature type="transmembrane region" description="Helical" evidence="7">
    <location>
        <begin position="387"/>
        <end position="403"/>
    </location>
</feature>
<keyword evidence="6 7" id="KW-0472">Membrane</keyword>
<organism evidence="9 10">
    <name type="scientific">Mariniphaga anaerophila</name>
    <dbReference type="NCBI Taxonomy" id="1484053"/>
    <lineage>
        <taxon>Bacteria</taxon>
        <taxon>Pseudomonadati</taxon>
        <taxon>Bacteroidota</taxon>
        <taxon>Bacteroidia</taxon>
        <taxon>Marinilabiliales</taxon>
        <taxon>Prolixibacteraceae</taxon>
        <taxon>Mariniphaga</taxon>
    </lineage>
</organism>
<keyword evidence="5 7" id="KW-1133">Transmembrane helix</keyword>
<feature type="transmembrane region" description="Helical" evidence="7">
    <location>
        <begin position="127"/>
        <end position="145"/>
    </location>
</feature>
<feature type="transmembrane region" description="Helical" evidence="7">
    <location>
        <begin position="230"/>
        <end position="251"/>
    </location>
</feature>
<keyword evidence="4 7" id="KW-0812">Transmembrane</keyword>
<feature type="transmembrane region" description="Helical" evidence="7">
    <location>
        <begin position="271"/>
        <end position="296"/>
    </location>
</feature>
<feature type="transmembrane region" description="Helical" evidence="7">
    <location>
        <begin position="328"/>
        <end position="345"/>
    </location>
</feature>